<name>A0ABD0MU74_CIRMR</name>
<evidence type="ECO:0000313" key="3">
    <source>
        <dbReference type="Proteomes" id="UP001529510"/>
    </source>
</evidence>
<feature type="compositionally biased region" description="Basic residues" evidence="1">
    <location>
        <begin position="37"/>
        <end position="56"/>
    </location>
</feature>
<feature type="non-terminal residue" evidence="2">
    <location>
        <position position="56"/>
    </location>
</feature>
<evidence type="ECO:0000256" key="1">
    <source>
        <dbReference type="SAM" id="MobiDB-lite"/>
    </source>
</evidence>
<evidence type="ECO:0000313" key="2">
    <source>
        <dbReference type="EMBL" id="KAL0152337.1"/>
    </source>
</evidence>
<reference evidence="2 3" key="1">
    <citation type="submission" date="2024-05" db="EMBL/GenBank/DDBJ databases">
        <title>Genome sequencing and assembly of Indian major carp, Cirrhinus mrigala (Hamilton, 1822).</title>
        <authorList>
            <person name="Mohindra V."/>
            <person name="Chowdhury L.M."/>
            <person name="Lal K."/>
            <person name="Jena J.K."/>
        </authorList>
    </citation>
    <scope>NUCLEOTIDE SEQUENCE [LARGE SCALE GENOMIC DNA]</scope>
    <source>
        <strain evidence="2">CM1030</strain>
        <tissue evidence="2">Blood</tissue>
    </source>
</reference>
<dbReference type="AlphaFoldDB" id="A0ABD0MU74"/>
<accession>A0ABD0MU74</accession>
<sequence>MHAGVLVGPGRERRGTSAGDMTDELPDPRSGREAAPRRLRARMPGRFTRLRKCRDG</sequence>
<dbReference type="EMBL" id="JAMKFB020000189">
    <property type="protein sequence ID" value="KAL0152337.1"/>
    <property type="molecule type" value="Genomic_DNA"/>
</dbReference>
<comment type="caution">
    <text evidence="2">The sequence shown here is derived from an EMBL/GenBank/DDBJ whole genome shotgun (WGS) entry which is preliminary data.</text>
</comment>
<dbReference type="Proteomes" id="UP001529510">
    <property type="component" value="Unassembled WGS sequence"/>
</dbReference>
<feature type="compositionally biased region" description="Basic and acidic residues" evidence="1">
    <location>
        <begin position="26"/>
        <end position="36"/>
    </location>
</feature>
<organism evidence="2 3">
    <name type="scientific">Cirrhinus mrigala</name>
    <name type="common">Mrigala</name>
    <dbReference type="NCBI Taxonomy" id="683832"/>
    <lineage>
        <taxon>Eukaryota</taxon>
        <taxon>Metazoa</taxon>
        <taxon>Chordata</taxon>
        <taxon>Craniata</taxon>
        <taxon>Vertebrata</taxon>
        <taxon>Euteleostomi</taxon>
        <taxon>Actinopterygii</taxon>
        <taxon>Neopterygii</taxon>
        <taxon>Teleostei</taxon>
        <taxon>Ostariophysi</taxon>
        <taxon>Cypriniformes</taxon>
        <taxon>Cyprinidae</taxon>
        <taxon>Labeoninae</taxon>
        <taxon>Labeonini</taxon>
        <taxon>Cirrhinus</taxon>
    </lineage>
</organism>
<feature type="region of interest" description="Disordered" evidence="1">
    <location>
        <begin position="1"/>
        <end position="56"/>
    </location>
</feature>
<proteinExistence type="predicted"/>
<protein>
    <submittedName>
        <fullName evidence="2">Uncharacterized protein</fullName>
    </submittedName>
</protein>
<keyword evidence="3" id="KW-1185">Reference proteome</keyword>
<gene>
    <name evidence="2" type="ORF">M9458_052060</name>
</gene>